<dbReference type="Proteomes" id="UP000223968">
    <property type="component" value="Unassembled WGS sequence"/>
</dbReference>
<feature type="transmembrane region" description="Helical" evidence="5">
    <location>
        <begin position="56"/>
        <end position="77"/>
    </location>
</feature>
<evidence type="ECO:0000256" key="3">
    <source>
        <dbReference type="ARBA" id="ARBA00022989"/>
    </source>
</evidence>
<feature type="transmembrane region" description="Helical" evidence="5">
    <location>
        <begin position="33"/>
        <end position="50"/>
    </location>
</feature>
<evidence type="ECO:0000256" key="5">
    <source>
        <dbReference type="SAM" id="Phobius"/>
    </source>
</evidence>
<dbReference type="OrthoDB" id="1077582at2759"/>
<dbReference type="Pfam" id="PF13813">
    <property type="entry name" value="MBOAT_2"/>
    <property type="match status" value="1"/>
</dbReference>
<organism evidence="7 8">
    <name type="scientific">Helicocarpus griseus UAMH5409</name>
    <dbReference type="NCBI Taxonomy" id="1447875"/>
    <lineage>
        <taxon>Eukaryota</taxon>
        <taxon>Fungi</taxon>
        <taxon>Dikarya</taxon>
        <taxon>Ascomycota</taxon>
        <taxon>Pezizomycotina</taxon>
        <taxon>Eurotiomycetes</taxon>
        <taxon>Eurotiomycetidae</taxon>
        <taxon>Onygenales</taxon>
        <taxon>Ajellomycetaceae</taxon>
        <taxon>Helicocarpus</taxon>
    </lineage>
</organism>
<evidence type="ECO:0000259" key="6">
    <source>
        <dbReference type="Pfam" id="PF13813"/>
    </source>
</evidence>
<accession>A0A2B7Y8T9</accession>
<evidence type="ECO:0000256" key="1">
    <source>
        <dbReference type="ARBA" id="ARBA00004141"/>
    </source>
</evidence>
<feature type="transmembrane region" description="Helical" evidence="5">
    <location>
        <begin position="212"/>
        <end position="234"/>
    </location>
</feature>
<evidence type="ECO:0000256" key="2">
    <source>
        <dbReference type="ARBA" id="ARBA00022692"/>
    </source>
</evidence>
<feature type="transmembrane region" description="Helical" evidence="5">
    <location>
        <begin position="312"/>
        <end position="336"/>
    </location>
</feature>
<comment type="caution">
    <text evidence="7">The sequence shown here is derived from an EMBL/GenBank/DDBJ whole genome shotgun (WGS) entry which is preliminary data.</text>
</comment>
<feature type="domain" description="Wax synthase" evidence="6">
    <location>
        <begin position="249"/>
        <end position="353"/>
    </location>
</feature>
<evidence type="ECO:0000256" key="4">
    <source>
        <dbReference type="ARBA" id="ARBA00023136"/>
    </source>
</evidence>
<keyword evidence="4 5" id="KW-0472">Membrane</keyword>
<gene>
    <name evidence="7" type="ORF">AJ79_01071</name>
</gene>
<proteinExistence type="predicted"/>
<dbReference type="GO" id="GO:0016020">
    <property type="term" value="C:membrane"/>
    <property type="evidence" value="ECO:0007669"/>
    <property type="project" value="UniProtKB-SubCell"/>
</dbReference>
<comment type="subcellular location">
    <subcellularLocation>
        <location evidence="1">Membrane</location>
        <topology evidence="1">Multi-pass membrane protein</topology>
    </subcellularLocation>
</comment>
<sequence length="448" mass="51483">MEVYTFVPYVSVALSLALQGLTLIYVSPTSYKRAFALPVILLPVAITYFTAEYASAIGICNVFIAVEFSSMFAVEVFDNVCLSKKSYAPAVQAQLKKDDDAKARGKHFVSKWNALWDKACWSLDIAVNKRRINRVDQARNIPYFDSKRPHYYPSRRNFLLFRTTRFVLLYLLLDFVMSQPLEDAQVKFAPGKERIFARILERDIVPAELGEIFGILVGQAICYYGTLLAGYDFLSLVSVGLCMGNVSDWRPLFGDIREVYTIRTFWRTFWHQQLLRPLESTASFITHSLLRLPRITRIEGISISKPRLEQKILYLLSSYTTLTLIFLISGIAHIISDRMIGIPYRDTRIVSLFLSQAVGIMFEDAGRWIYRCVTGSKREGPVKIWHRVVGYAWLVVFALWAVPEWVFSILRLEEQPVMLPVTFFEKGKGAVRGWQLVDSWMTYLMTES</sequence>
<evidence type="ECO:0000313" key="8">
    <source>
        <dbReference type="Proteomes" id="UP000223968"/>
    </source>
</evidence>
<dbReference type="EMBL" id="PDNB01000010">
    <property type="protein sequence ID" value="PGH17471.1"/>
    <property type="molecule type" value="Genomic_DNA"/>
</dbReference>
<name>A0A2B7Y8T9_9EURO</name>
<feature type="transmembrane region" description="Helical" evidence="5">
    <location>
        <begin position="158"/>
        <end position="177"/>
    </location>
</feature>
<protein>
    <recommendedName>
        <fullName evidence="6">Wax synthase domain-containing protein</fullName>
    </recommendedName>
</protein>
<keyword evidence="8" id="KW-1185">Reference proteome</keyword>
<feature type="transmembrane region" description="Helical" evidence="5">
    <location>
        <begin position="391"/>
        <end position="410"/>
    </location>
</feature>
<dbReference type="InterPro" id="IPR032805">
    <property type="entry name" value="Wax_synthase_dom"/>
</dbReference>
<evidence type="ECO:0000313" key="7">
    <source>
        <dbReference type="EMBL" id="PGH17471.1"/>
    </source>
</evidence>
<keyword evidence="2 5" id="KW-0812">Transmembrane</keyword>
<reference evidence="7 8" key="1">
    <citation type="submission" date="2017-10" db="EMBL/GenBank/DDBJ databases">
        <title>Comparative genomics in systemic dimorphic fungi from Ajellomycetaceae.</title>
        <authorList>
            <person name="Munoz J.F."/>
            <person name="Mcewen J.G."/>
            <person name="Clay O.K."/>
            <person name="Cuomo C.A."/>
        </authorList>
    </citation>
    <scope>NUCLEOTIDE SEQUENCE [LARGE SCALE GENOMIC DNA]</scope>
    <source>
        <strain evidence="7 8">UAMH5409</strain>
    </source>
</reference>
<dbReference type="STRING" id="1447875.A0A2B7Y8T9"/>
<keyword evidence="3 5" id="KW-1133">Transmembrane helix</keyword>
<dbReference type="AlphaFoldDB" id="A0A2B7Y8T9"/>
<feature type="transmembrane region" description="Helical" evidence="5">
    <location>
        <begin position="6"/>
        <end position="26"/>
    </location>
</feature>